<keyword evidence="5" id="KW-0460">Magnesium</keyword>
<evidence type="ECO:0000256" key="5">
    <source>
        <dbReference type="ARBA" id="ARBA00022842"/>
    </source>
</evidence>
<evidence type="ECO:0000256" key="1">
    <source>
        <dbReference type="ARBA" id="ARBA00001946"/>
    </source>
</evidence>
<keyword evidence="3" id="KW-0479">Metal-binding</keyword>
<dbReference type="InterPro" id="IPR015797">
    <property type="entry name" value="NUDIX_hydrolase-like_dom_sf"/>
</dbReference>
<sequence>MYQQTLCFIRRNDELLMLNREYKPTQGLWNGVGGKIEGNESPLECVIREVKEETDIDIARYPITDKGVITWKVDDSSTGGMYVYLVNVDEDFDYKTPRKIDEGILDWKKISWLLEDNNFGVGEMIPHYLPNIINVEGRYNHFCVIKDAKLTDYKFEELLPNKEKWTNKKYSSTMG</sequence>
<dbReference type="InterPro" id="IPR000086">
    <property type="entry name" value="NUDIX_hydrolase_dom"/>
</dbReference>
<dbReference type="Gene3D" id="3.90.79.10">
    <property type="entry name" value="Nucleoside Triphosphate Pyrophosphohydrolase"/>
    <property type="match status" value="1"/>
</dbReference>
<dbReference type="RefSeq" id="WP_379596711.1">
    <property type="nucleotide sequence ID" value="NZ_JBHUDE010000035.1"/>
</dbReference>
<organism evidence="7 8">
    <name type="scientific">Oceanobacillus luteolus</name>
    <dbReference type="NCBI Taxonomy" id="1274358"/>
    <lineage>
        <taxon>Bacteria</taxon>
        <taxon>Bacillati</taxon>
        <taxon>Bacillota</taxon>
        <taxon>Bacilli</taxon>
        <taxon>Bacillales</taxon>
        <taxon>Bacillaceae</taxon>
        <taxon>Oceanobacillus</taxon>
    </lineage>
</organism>
<dbReference type="PANTHER" id="PTHR43758:SF2">
    <property type="entry name" value="OXIDIZED PURINE NUCLEOSIDE TRIPHOSPHATE HYDROLASE"/>
    <property type="match status" value="1"/>
</dbReference>
<dbReference type="Pfam" id="PF00293">
    <property type="entry name" value="NUDIX"/>
    <property type="match status" value="1"/>
</dbReference>
<evidence type="ECO:0000256" key="3">
    <source>
        <dbReference type="ARBA" id="ARBA00022723"/>
    </source>
</evidence>
<dbReference type="PANTHER" id="PTHR43758">
    <property type="entry name" value="7,8-DIHYDRO-8-OXOGUANINE TRIPHOSPHATASE"/>
    <property type="match status" value="1"/>
</dbReference>
<evidence type="ECO:0000259" key="6">
    <source>
        <dbReference type="PROSITE" id="PS51462"/>
    </source>
</evidence>
<gene>
    <name evidence="7" type="ORF">ACFSBH_06975</name>
</gene>
<evidence type="ECO:0000256" key="4">
    <source>
        <dbReference type="ARBA" id="ARBA00022801"/>
    </source>
</evidence>
<name>A0ABW4HPH3_9BACI</name>
<evidence type="ECO:0000313" key="7">
    <source>
        <dbReference type="EMBL" id="MFD1607389.1"/>
    </source>
</evidence>
<dbReference type="PROSITE" id="PS00893">
    <property type="entry name" value="NUDIX_BOX"/>
    <property type="match status" value="1"/>
</dbReference>
<reference evidence="8" key="1">
    <citation type="journal article" date="2019" name="Int. J. Syst. Evol. Microbiol.">
        <title>The Global Catalogue of Microorganisms (GCM) 10K type strain sequencing project: providing services to taxonomists for standard genome sequencing and annotation.</title>
        <authorList>
            <consortium name="The Broad Institute Genomics Platform"/>
            <consortium name="The Broad Institute Genome Sequencing Center for Infectious Disease"/>
            <person name="Wu L."/>
            <person name="Ma J."/>
        </authorList>
    </citation>
    <scope>NUCLEOTIDE SEQUENCE [LARGE SCALE GENOMIC DNA]</scope>
    <source>
        <strain evidence="8">CGMCC 1.12376</strain>
    </source>
</reference>
<comment type="cofactor">
    <cofactor evidence="1">
        <name>Mg(2+)</name>
        <dbReference type="ChEBI" id="CHEBI:18420"/>
    </cofactor>
</comment>
<comment type="similarity">
    <text evidence="2">Belongs to the Nudix hydrolase family.</text>
</comment>
<dbReference type="CDD" id="cd18886">
    <property type="entry name" value="NUDIX_MutT_Nudt1"/>
    <property type="match status" value="1"/>
</dbReference>
<evidence type="ECO:0000313" key="8">
    <source>
        <dbReference type="Proteomes" id="UP001597221"/>
    </source>
</evidence>
<dbReference type="SUPFAM" id="SSF55811">
    <property type="entry name" value="Nudix"/>
    <property type="match status" value="1"/>
</dbReference>
<dbReference type="InterPro" id="IPR020084">
    <property type="entry name" value="NUDIX_hydrolase_CS"/>
</dbReference>
<comment type="caution">
    <text evidence="7">The sequence shown here is derived from an EMBL/GenBank/DDBJ whole genome shotgun (WGS) entry which is preliminary data.</text>
</comment>
<dbReference type="EMBL" id="JBHUDE010000035">
    <property type="protein sequence ID" value="MFD1607389.1"/>
    <property type="molecule type" value="Genomic_DNA"/>
</dbReference>
<evidence type="ECO:0000256" key="2">
    <source>
        <dbReference type="ARBA" id="ARBA00005582"/>
    </source>
</evidence>
<feature type="domain" description="Nudix hydrolase" evidence="6">
    <location>
        <begin position="1"/>
        <end position="134"/>
    </location>
</feature>
<proteinExistence type="inferred from homology"/>
<protein>
    <submittedName>
        <fullName evidence="7">NUDIX domain-containing protein</fullName>
    </submittedName>
</protein>
<keyword evidence="4" id="KW-0378">Hydrolase</keyword>
<dbReference type="PROSITE" id="PS51462">
    <property type="entry name" value="NUDIX"/>
    <property type="match status" value="1"/>
</dbReference>
<keyword evidence="8" id="KW-1185">Reference proteome</keyword>
<dbReference type="Proteomes" id="UP001597221">
    <property type="component" value="Unassembled WGS sequence"/>
</dbReference>
<accession>A0ABW4HPH3</accession>